<dbReference type="Pfam" id="PF03171">
    <property type="entry name" value="2OG-FeII_Oxy"/>
    <property type="match status" value="1"/>
</dbReference>
<dbReference type="GO" id="GO:0046872">
    <property type="term" value="F:metal ion binding"/>
    <property type="evidence" value="ECO:0007669"/>
    <property type="project" value="UniProtKB-KW"/>
</dbReference>
<proteinExistence type="inferred from homology"/>
<gene>
    <name evidence="7" type="ORF">FNV43_RR10836</name>
</gene>
<keyword evidence="5" id="KW-0560">Oxidoreductase</keyword>
<dbReference type="OrthoDB" id="288590at2759"/>
<keyword evidence="3" id="KW-0847">Vitamin C</keyword>
<evidence type="ECO:0000313" key="8">
    <source>
        <dbReference type="Proteomes" id="UP000796880"/>
    </source>
</evidence>
<evidence type="ECO:0000313" key="7">
    <source>
        <dbReference type="EMBL" id="KAF3445660.1"/>
    </source>
</evidence>
<dbReference type="Pfam" id="PF14226">
    <property type="entry name" value="DIOX_N"/>
    <property type="match status" value="1"/>
</dbReference>
<dbReference type="Gene3D" id="2.60.120.330">
    <property type="entry name" value="B-lactam Antibiotic, Isopenicillin N Synthase, Chain"/>
    <property type="match status" value="1"/>
</dbReference>
<keyword evidence="2 5" id="KW-0479">Metal-binding</keyword>
<dbReference type="PROSITE" id="PS51471">
    <property type="entry name" value="FE2OG_OXY"/>
    <property type="match status" value="1"/>
</dbReference>
<evidence type="ECO:0000256" key="2">
    <source>
        <dbReference type="ARBA" id="ARBA00022723"/>
    </source>
</evidence>
<keyword evidence="4 5" id="KW-0408">Iron</keyword>
<dbReference type="InterPro" id="IPR027443">
    <property type="entry name" value="IPNS-like_sf"/>
</dbReference>
<evidence type="ECO:0000256" key="1">
    <source>
        <dbReference type="ARBA" id="ARBA00008056"/>
    </source>
</evidence>
<organism evidence="7 8">
    <name type="scientific">Rhamnella rubrinervis</name>
    <dbReference type="NCBI Taxonomy" id="2594499"/>
    <lineage>
        <taxon>Eukaryota</taxon>
        <taxon>Viridiplantae</taxon>
        <taxon>Streptophyta</taxon>
        <taxon>Embryophyta</taxon>
        <taxon>Tracheophyta</taxon>
        <taxon>Spermatophyta</taxon>
        <taxon>Magnoliopsida</taxon>
        <taxon>eudicotyledons</taxon>
        <taxon>Gunneridae</taxon>
        <taxon>Pentapetalae</taxon>
        <taxon>rosids</taxon>
        <taxon>fabids</taxon>
        <taxon>Rosales</taxon>
        <taxon>Rhamnaceae</taxon>
        <taxon>rhamnoid group</taxon>
        <taxon>Rhamneae</taxon>
        <taxon>Rhamnella</taxon>
    </lineage>
</organism>
<comment type="caution">
    <text evidence="7">The sequence shown here is derived from an EMBL/GenBank/DDBJ whole genome shotgun (WGS) entry which is preliminary data.</text>
</comment>
<feature type="domain" description="Fe2OG dioxygenase" evidence="6">
    <location>
        <begin position="196"/>
        <end position="297"/>
    </location>
</feature>
<dbReference type="SUPFAM" id="SSF51197">
    <property type="entry name" value="Clavaminate synthase-like"/>
    <property type="match status" value="1"/>
</dbReference>
<accession>A0A8K0H4N6</accession>
<name>A0A8K0H4N6_9ROSA</name>
<dbReference type="InterPro" id="IPR026992">
    <property type="entry name" value="DIOX_N"/>
</dbReference>
<evidence type="ECO:0000259" key="6">
    <source>
        <dbReference type="PROSITE" id="PS51471"/>
    </source>
</evidence>
<dbReference type="InterPro" id="IPR050295">
    <property type="entry name" value="Plant_2OG-oxidoreductases"/>
</dbReference>
<evidence type="ECO:0000256" key="4">
    <source>
        <dbReference type="ARBA" id="ARBA00023004"/>
    </source>
</evidence>
<dbReference type="InterPro" id="IPR044861">
    <property type="entry name" value="IPNS-like_FE2OG_OXY"/>
</dbReference>
<dbReference type="GO" id="GO:0031418">
    <property type="term" value="F:L-ascorbic acid binding"/>
    <property type="evidence" value="ECO:0007669"/>
    <property type="project" value="UniProtKB-KW"/>
</dbReference>
<dbReference type="Proteomes" id="UP000796880">
    <property type="component" value="Unassembled WGS sequence"/>
</dbReference>
<dbReference type="GO" id="GO:0016491">
    <property type="term" value="F:oxidoreductase activity"/>
    <property type="evidence" value="ECO:0007669"/>
    <property type="project" value="UniProtKB-KW"/>
</dbReference>
<sequence length="351" mass="40949">MGEIDPSYILPEEYRPKHIVTEEEDIPLIDLSPLTNRGSSDTKALQDLVDKVGHACKTWGFFTVINHGVPLNIRKKIMEVSRKFFALPFEEKMKVRRGIYSTAGYHNNEHTKDLRDWREVFDFYVNDGMSMPASHDPDDPEIVHWFTPWPQDFPELRETCQEYGRECEKLFYNLMELVSLSLGLPPKRFHGYFEDQTSFARLNYYPSCPNPDLVLGNIGHKDPSALTILVQEDVEGLDVQRKSDGAWVRVKPIPDSLVINVGDILQVWSNDIYESIEHRAMVNSEKDRYSIPIFFYPSHDVVMKPVEELVNEQNPAKYSDYKAGKWLIFKMYNNYKKQGFYMRVTDYKIKA</sequence>
<reference evidence="7" key="1">
    <citation type="submission" date="2020-03" db="EMBL/GenBank/DDBJ databases">
        <title>A high-quality chromosome-level genome assembly of a woody plant with both climbing and erect habits, Rhamnella rubrinervis.</title>
        <authorList>
            <person name="Lu Z."/>
            <person name="Yang Y."/>
            <person name="Zhu X."/>
            <person name="Sun Y."/>
        </authorList>
    </citation>
    <scope>NUCLEOTIDE SEQUENCE</scope>
    <source>
        <strain evidence="7">BYM</strain>
        <tissue evidence="7">Leaf</tissue>
    </source>
</reference>
<dbReference type="PRINTS" id="PR00682">
    <property type="entry name" value="IPNSYNTHASE"/>
</dbReference>
<dbReference type="PANTHER" id="PTHR47991">
    <property type="entry name" value="OXOGLUTARATE/IRON-DEPENDENT DIOXYGENASE"/>
    <property type="match status" value="1"/>
</dbReference>
<comment type="similarity">
    <text evidence="1 5">Belongs to the iron/ascorbate-dependent oxidoreductase family.</text>
</comment>
<dbReference type="InterPro" id="IPR005123">
    <property type="entry name" value="Oxoglu/Fe-dep_dioxygenase_dom"/>
</dbReference>
<keyword evidence="8" id="KW-1185">Reference proteome</keyword>
<protein>
    <recommendedName>
        <fullName evidence="6">Fe2OG dioxygenase domain-containing protein</fullName>
    </recommendedName>
</protein>
<dbReference type="AlphaFoldDB" id="A0A8K0H4N6"/>
<evidence type="ECO:0000256" key="3">
    <source>
        <dbReference type="ARBA" id="ARBA00022896"/>
    </source>
</evidence>
<evidence type="ECO:0000256" key="5">
    <source>
        <dbReference type="RuleBase" id="RU003682"/>
    </source>
</evidence>
<dbReference type="EMBL" id="VOIH02000005">
    <property type="protein sequence ID" value="KAF3445660.1"/>
    <property type="molecule type" value="Genomic_DNA"/>
</dbReference>
<dbReference type="FunFam" id="2.60.120.330:FF:000012">
    <property type="entry name" value="Gibberellin 20 oxidase 1"/>
    <property type="match status" value="1"/>
</dbReference>